<feature type="non-terminal residue" evidence="2">
    <location>
        <position position="186"/>
    </location>
</feature>
<dbReference type="EMBL" id="CASHTH010000169">
    <property type="protein sequence ID" value="CAI7992964.1"/>
    <property type="molecule type" value="Genomic_DNA"/>
</dbReference>
<gene>
    <name evidence="2" type="ORF">GBAR_LOCUS1160</name>
</gene>
<feature type="compositionally biased region" description="Basic residues" evidence="1">
    <location>
        <begin position="46"/>
        <end position="56"/>
    </location>
</feature>
<keyword evidence="3" id="KW-1185">Reference proteome</keyword>
<organism evidence="2 3">
    <name type="scientific">Geodia barretti</name>
    <name type="common">Barrett's horny sponge</name>
    <dbReference type="NCBI Taxonomy" id="519541"/>
    <lineage>
        <taxon>Eukaryota</taxon>
        <taxon>Metazoa</taxon>
        <taxon>Porifera</taxon>
        <taxon>Demospongiae</taxon>
        <taxon>Heteroscleromorpha</taxon>
        <taxon>Tetractinellida</taxon>
        <taxon>Astrophorina</taxon>
        <taxon>Geodiidae</taxon>
        <taxon>Geodia</taxon>
    </lineage>
</organism>
<protein>
    <submittedName>
        <fullName evidence="2">Uncharacterized protein</fullName>
    </submittedName>
</protein>
<reference evidence="2" key="1">
    <citation type="submission" date="2023-03" db="EMBL/GenBank/DDBJ databases">
        <authorList>
            <person name="Steffen K."/>
            <person name="Cardenas P."/>
        </authorList>
    </citation>
    <scope>NUCLEOTIDE SEQUENCE</scope>
</reference>
<evidence type="ECO:0000256" key="1">
    <source>
        <dbReference type="SAM" id="MobiDB-lite"/>
    </source>
</evidence>
<dbReference type="AlphaFoldDB" id="A0AA35VUJ6"/>
<evidence type="ECO:0000313" key="2">
    <source>
        <dbReference type="EMBL" id="CAI7992964.1"/>
    </source>
</evidence>
<feature type="compositionally biased region" description="Basic and acidic residues" evidence="1">
    <location>
        <begin position="71"/>
        <end position="80"/>
    </location>
</feature>
<feature type="region of interest" description="Disordered" evidence="1">
    <location>
        <begin position="1"/>
        <end position="130"/>
    </location>
</feature>
<proteinExistence type="predicted"/>
<feature type="compositionally biased region" description="Low complexity" evidence="1">
    <location>
        <begin position="100"/>
        <end position="114"/>
    </location>
</feature>
<accession>A0AA35VUJ6</accession>
<evidence type="ECO:0000313" key="3">
    <source>
        <dbReference type="Proteomes" id="UP001174909"/>
    </source>
</evidence>
<comment type="caution">
    <text evidence="2">The sequence shown here is derived from an EMBL/GenBank/DDBJ whole genome shotgun (WGS) entry which is preliminary data.</text>
</comment>
<dbReference type="Proteomes" id="UP001174909">
    <property type="component" value="Unassembled WGS sequence"/>
</dbReference>
<name>A0AA35VUJ6_GEOBA</name>
<sequence>MFLDLLPAGVPRRLRQTSQEKSDHLLTGPAGGAGAGVQTDSLSRRPPQRAARRPHTPTRVQSSGVVPEQKSQVEKERKDSCSCCGQEIPNLPSPPHRSHPLLPLPHQVDSSPHTLPSPPSHPHSSQPHSLHPFCPLSSLLPHPHLTLPLPTNLHPYSSQNTSTSSNRCSQIAILTLHQIIMVYYTM</sequence>